<proteinExistence type="predicted"/>
<keyword evidence="2" id="KW-1185">Reference proteome</keyword>
<name>A0A0C2DU69_9BACT</name>
<evidence type="ECO:0000313" key="2">
    <source>
        <dbReference type="Proteomes" id="UP000035068"/>
    </source>
</evidence>
<dbReference type="Proteomes" id="UP000035068">
    <property type="component" value="Unassembled WGS sequence"/>
</dbReference>
<gene>
    <name evidence="1" type="ORF">GFER_07970</name>
</gene>
<comment type="caution">
    <text evidence="1">The sequence shown here is derived from an EMBL/GenBank/DDBJ whole genome shotgun (WGS) entry which is preliminary data.</text>
</comment>
<dbReference type="AlphaFoldDB" id="A0A0C2DU69"/>
<evidence type="ECO:0000313" key="1">
    <source>
        <dbReference type="EMBL" id="KIH76994.1"/>
    </source>
</evidence>
<protein>
    <submittedName>
        <fullName evidence="1">Uncharacterized protein</fullName>
    </submittedName>
</protein>
<organism evidence="1 2">
    <name type="scientific">Geoalkalibacter ferrihydriticus DSM 17813</name>
    <dbReference type="NCBI Taxonomy" id="1121915"/>
    <lineage>
        <taxon>Bacteria</taxon>
        <taxon>Pseudomonadati</taxon>
        <taxon>Thermodesulfobacteriota</taxon>
        <taxon>Desulfuromonadia</taxon>
        <taxon>Desulfuromonadales</taxon>
        <taxon>Geoalkalibacteraceae</taxon>
        <taxon>Geoalkalibacter</taxon>
    </lineage>
</organism>
<accession>A0A0C2DU69</accession>
<reference evidence="1 2" key="1">
    <citation type="submission" date="2014-12" db="EMBL/GenBank/DDBJ databases">
        <title>Genomes of Geoalkalibacter ferrihydriticus and Geoalkalibacter subterraneus, two haloalkaliphilic metal-reducing members of the Geobacteraceae.</title>
        <authorList>
            <person name="Badalamenti J.P."/>
            <person name="Torres C.I."/>
            <person name="Krajmalnik-Brown R."/>
            <person name="Bond D.R."/>
        </authorList>
    </citation>
    <scope>NUCLEOTIDE SEQUENCE [LARGE SCALE GENOMIC DNA]</scope>
    <source>
        <strain evidence="1 2">DSM 17813</strain>
    </source>
</reference>
<dbReference type="EMBL" id="JWJD01000002">
    <property type="protein sequence ID" value="KIH76994.1"/>
    <property type="molecule type" value="Genomic_DNA"/>
</dbReference>
<sequence length="65" mass="7729">MAETPRGQTLHLNHKKLNFFNETKCLRGFTKIQTCGMFVAVYIMRMKRVPTLIQRIFRLEERSKA</sequence>